<gene>
    <name evidence="9" type="primary">ytiA</name>
    <name evidence="9" type="ORF">MM35RIKEN_08830</name>
</gene>
<keyword evidence="3" id="KW-1003">Cell membrane</keyword>
<keyword evidence="5 7" id="KW-1133">Transmembrane helix</keyword>
<evidence type="ECO:0000256" key="7">
    <source>
        <dbReference type="SAM" id="Phobius"/>
    </source>
</evidence>
<feature type="transmembrane region" description="Helical" evidence="7">
    <location>
        <begin position="183"/>
        <end position="202"/>
    </location>
</feature>
<keyword evidence="6 7" id="KW-0472">Membrane</keyword>
<feature type="transmembrane region" description="Helical" evidence="7">
    <location>
        <begin position="67"/>
        <end position="87"/>
    </location>
</feature>
<proteinExistence type="inferred from homology"/>
<dbReference type="KEGG" id="vfa:MM35RIKEN_08830"/>
<evidence type="ECO:0000256" key="5">
    <source>
        <dbReference type="ARBA" id="ARBA00022989"/>
    </source>
</evidence>
<feature type="transmembrane region" description="Helical" evidence="7">
    <location>
        <begin position="158"/>
        <end position="177"/>
    </location>
</feature>
<feature type="transmembrane region" description="Helical" evidence="7">
    <location>
        <begin position="123"/>
        <end position="146"/>
    </location>
</feature>
<evidence type="ECO:0000313" key="10">
    <source>
        <dbReference type="Proteomes" id="UP000681343"/>
    </source>
</evidence>
<evidence type="ECO:0000313" key="9">
    <source>
        <dbReference type="EMBL" id="BCK78691.1"/>
    </source>
</evidence>
<dbReference type="PANTHER" id="PTHR30506:SF3">
    <property type="entry name" value="UPF0126 INNER MEMBRANE PROTEIN YADS-RELATED"/>
    <property type="match status" value="1"/>
</dbReference>
<feature type="transmembrane region" description="Helical" evidence="7">
    <location>
        <begin position="96"/>
        <end position="117"/>
    </location>
</feature>
<dbReference type="Proteomes" id="UP000681343">
    <property type="component" value="Chromosome"/>
</dbReference>
<sequence length="212" mass="22650">MEELLVFLELLGTAAFAVSGAMTALRRSLDPLGVVVLGLITAVGGGVLRDLLLGITPPKIFDDPLSVSIAVAVSVAAYLPPVCRWLMRSTILFEKLLLAADSVGLGLFVVVGTQLAFQNLPEGKWFAVAFLGTVTGVGGSILRDVLVRDVPYIFRKHIYALAALAGAVVWILCHLYLNDTAALLLGSTVVMVIRFLAAHFRWSLPPAKVPEE</sequence>
<evidence type="ECO:0000256" key="6">
    <source>
        <dbReference type="ARBA" id="ARBA00023136"/>
    </source>
</evidence>
<feature type="transmembrane region" description="Helical" evidence="7">
    <location>
        <begin position="32"/>
        <end position="55"/>
    </location>
</feature>
<dbReference type="Pfam" id="PF03458">
    <property type="entry name" value="Gly_transporter"/>
    <property type="match status" value="2"/>
</dbReference>
<dbReference type="InterPro" id="IPR005115">
    <property type="entry name" value="Gly_transporter"/>
</dbReference>
<feature type="domain" description="Glycine transporter" evidence="8">
    <location>
        <begin position="99"/>
        <end position="174"/>
    </location>
</feature>
<accession>A0A810PZU3</accession>
<dbReference type="AlphaFoldDB" id="A0A810PZU3"/>
<evidence type="ECO:0000256" key="3">
    <source>
        <dbReference type="ARBA" id="ARBA00022475"/>
    </source>
</evidence>
<evidence type="ECO:0000256" key="4">
    <source>
        <dbReference type="ARBA" id="ARBA00022692"/>
    </source>
</evidence>
<dbReference type="RefSeq" id="WP_212819638.1">
    <property type="nucleotide sequence ID" value="NZ_AP023415.1"/>
</dbReference>
<protein>
    <submittedName>
        <fullName evidence="9">Membrane protein</fullName>
    </submittedName>
</protein>
<keyword evidence="10" id="KW-1185">Reference proteome</keyword>
<evidence type="ECO:0000259" key="8">
    <source>
        <dbReference type="Pfam" id="PF03458"/>
    </source>
</evidence>
<dbReference type="EMBL" id="AP023415">
    <property type="protein sequence ID" value="BCK78691.1"/>
    <property type="molecule type" value="Genomic_DNA"/>
</dbReference>
<dbReference type="GO" id="GO:0005886">
    <property type="term" value="C:plasma membrane"/>
    <property type="evidence" value="ECO:0007669"/>
    <property type="project" value="UniProtKB-SubCell"/>
</dbReference>
<comment type="similarity">
    <text evidence="2">Belongs to the UPF0126 family.</text>
</comment>
<comment type="subcellular location">
    <subcellularLocation>
        <location evidence="1">Cell membrane</location>
        <topology evidence="1">Multi-pass membrane protein</topology>
    </subcellularLocation>
</comment>
<reference evidence="9" key="1">
    <citation type="submission" date="2020-09" db="EMBL/GenBank/DDBJ databases">
        <title>New species isolated from human feces.</title>
        <authorList>
            <person name="Kitahara M."/>
            <person name="Shigeno Y."/>
            <person name="Shime M."/>
            <person name="Matsumoto Y."/>
            <person name="Nakamura S."/>
            <person name="Motooka D."/>
            <person name="Fukuoka S."/>
            <person name="Nishikawa H."/>
            <person name="Benno Y."/>
        </authorList>
    </citation>
    <scope>NUCLEOTIDE SEQUENCE</scope>
    <source>
        <strain evidence="9">MM35</strain>
    </source>
</reference>
<keyword evidence="4 7" id="KW-0812">Transmembrane</keyword>
<organism evidence="9 10">
    <name type="scientific">Vescimonas fastidiosa</name>
    <dbReference type="NCBI Taxonomy" id="2714353"/>
    <lineage>
        <taxon>Bacteria</taxon>
        <taxon>Bacillati</taxon>
        <taxon>Bacillota</taxon>
        <taxon>Clostridia</taxon>
        <taxon>Eubacteriales</taxon>
        <taxon>Oscillospiraceae</taxon>
        <taxon>Vescimonas</taxon>
    </lineage>
</organism>
<feature type="domain" description="Glycine transporter" evidence="8">
    <location>
        <begin position="7"/>
        <end position="79"/>
    </location>
</feature>
<evidence type="ECO:0000256" key="1">
    <source>
        <dbReference type="ARBA" id="ARBA00004651"/>
    </source>
</evidence>
<dbReference type="PANTHER" id="PTHR30506">
    <property type="entry name" value="INNER MEMBRANE PROTEIN"/>
    <property type="match status" value="1"/>
</dbReference>
<name>A0A810PZU3_9FIRM</name>
<feature type="transmembrane region" description="Helical" evidence="7">
    <location>
        <begin position="6"/>
        <end position="25"/>
    </location>
</feature>
<evidence type="ECO:0000256" key="2">
    <source>
        <dbReference type="ARBA" id="ARBA00008193"/>
    </source>
</evidence>